<organism evidence="8 9">
    <name type="scientific">SAR86 cluster bacterium SAR86B</name>
    <dbReference type="NCBI Taxonomy" id="1123867"/>
    <lineage>
        <taxon>Bacteria</taxon>
        <taxon>Pseudomonadati</taxon>
        <taxon>Pseudomonadota</taxon>
        <taxon>Gammaproteobacteria</taxon>
        <taxon>SAR86 cluster</taxon>
    </lineage>
</organism>
<dbReference type="PANTHER" id="PTHR10755">
    <property type="entry name" value="COPROPORPHYRINOGEN III OXIDASE, MITOCHONDRIAL"/>
    <property type="match status" value="1"/>
</dbReference>
<protein>
    <recommendedName>
        <fullName evidence="4">coproporphyrinogen oxidase</fullName>
        <ecNumber evidence="4">1.3.3.3</ecNumber>
    </recommendedName>
</protein>
<sequence>MSKEIDNFFRDIQNNIIDNFNSLEGSKKDVYDDVWNRPDGGGGRSYIIKSGKFFDNCAVNFSSISGNKLPPSALKENTKKNGKFSATGVSVISHPKNPFVPTSHFNIRIFRIFDKKDNLIDFWIGGGYDLTPYFPYQKDCIDWHNNSKEYLANFNRSLYKKFSNNCNKYFYIPHREERRGIGGIFFDNFKQYSLEKSLDLLKMTSHTYINSYMNIANKRNKCLYNKNHKNFQEYRRGRYVEFNLMYDRGTLFGLQSKGRIKSILSSLPKNVQFHYEIDKEMKKYEKRLLKYINKDWNV</sequence>
<evidence type="ECO:0000256" key="7">
    <source>
        <dbReference type="ARBA" id="ARBA00023244"/>
    </source>
</evidence>
<dbReference type="InterPro" id="IPR036406">
    <property type="entry name" value="Coprogen_oxidase_aer_sf"/>
</dbReference>
<dbReference type="NCBIfam" id="NF003727">
    <property type="entry name" value="PRK05330.1"/>
    <property type="match status" value="1"/>
</dbReference>
<evidence type="ECO:0000313" key="9">
    <source>
        <dbReference type="Proteomes" id="UP000010116"/>
    </source>
</evidence>
<dbReference type="PIRSF" id="PIRSF000166">
    <property type="entry name" value="Coproporphyri_ox"/>
    <property type="match status" value="1"/>
</dbReference>
<keyword evidence="6" id="KW-0350">Heme biosynthesis</keyword>
<evidence type="ECO:0000256" key="3">
    <source>
        <dbReference type="ARBA" id="ARBA00011738"/>
    </source>
</evidence>
<evidence type="ECO:0000256" key="5">
    <source>
        <dbReference type="ARBA" id="ARBA00023002"/>
    </source>
</evidence>
<name>J4WZY2_9GAMM</name>
<comment type="similarity">
    <text evidence="2">Belongs to the aerobic coproporphyrinogen-III oxidase family.</text>
</comment>
<comment type="subunit">
    <text evidence="3">Homodimer.</text>
</comment>
<dbReference type="HOGENOM" id="CLU_026169_0_1_6"/>
<dbReference type="Gene3D" id="3.40.1500.10">
    <property type="entry name" value="Coproporphyrinogen III oxidase, aerobic"/>
    <property type="match status" value="1"/>
</dbReference>
<evidence type="ECO:0000313" key="8">
    <source>
        <dbReference type="EMBL" id="EJP73090.1"/>
    </source>
</evidence>
<gene>
    <name evidence="8" type="primary">hemF</name>
    <name evidence="8" type="ORF">NT02SARS_1363</name>
</gene>
<evidence type="ECO:0000256" key="2">
    <source>
        <dbReference type="ARBA" id="ARBA00010644"/>
    </source>
</evidence>
<dbReference type="Pfam" id="PF01218">
    <property type="entry name" value="Coprogen_oxidas"/>
    <property type="match status" value="1"/>
</dbReference>
<dbReference type="EMBL" id="JH611183">
    <property type="protein sequence ID" value="EJP73090.1"/>
    <property type="molecule type" value="Genomic_DNA"/>
</dbReference>
<dbReference type="Proteomes" id="UP000010116">
    <property type="component" value="Unassembled WGS sequence"/>
</dbReference>
<reference evidence="8 9" key="1">
    <citation type="journal article" date="2012" name="ISME J.">
        <title>Genomic insights to SAR86, an abundant and uncultivated marine bacterial lineage.</title>
        <authorList>
            <person name="Dupont C.L."/>
            <person name="Rusch D.B."/>
            <person name="Yooseph S."/>
            <person name="Lombardo M.J."/>
            <person name="Richter R.A."/>
            <person name="Valas R."/>
            <person name="Novotny M."/>
            <person name="Yee-Greenbaum J."/>
            <person name="Selengut J.D."/>
            <person name="Haft D.H."/>
            <person name="Halpern A.L."/>
            <person name="Lasken R.S."/>
            <person name="Nealson K."/>
            <person name="Friedman R."/>
            <person name="Venter J.C."/>
        </authorList>
    </citation>
    <scope>NUCLEOTIDE SEQUENCE [LARGE SCALE GENOMIC DNA]</scope>
</reference>
<dbReference type="PRINTS" id="PR00073">
    <property type="entry name" value="COPRGNOXDASE"/>
</dbReference>
<evidence type="ECO:0000256" key="6">
    <source>
        <dbReference type="ARBA" id="ARBA00023133"/>
    </source>
</evidence>
<accession>J4WZY2</accession>
<proteinExistence type="inferred from homology"/>
<dbReference type="GO" id="GO:0004109">
    <property type="term" value="F:coproporphyrinogen oxidase activity"/>
    <property type="evidence" value="ECO:0007669"/>
    <property type="project" value="UniProtKB-EC"/>
</dbReference>
<dbReference type="SUPFAM" id="SSF102886">
    <property type="entry name" value="Coproporphyrinogen III oxidase"/>
    <property type="match status" value="1"/>
</dbReference>
<evidence type="ECO:0000256" key="4">
    <source>
        <dbReference type="ARBA" id="ARBA00012869"/>
    </source>
</evidence>
<dbReference type="AlphaFoldDB" id="J4WZY2"/>
<keyword evidence="5 8" id="KW-0560">Oxidoreductase</keyword>
<keyword evidence="7" id="KW-0627">Porphyrin biosynthesis</keyword>
<dbReference type="PANTHER" id="PTHR10755:SF0">
    <property type="entry name" value="OXYGEN-DEPENDENT COPROPORPHYRINOGEN-III OXIDASE, MITOCHONDRIAL"/>
    <property type="match status" value="1"/>
</dbReference>
<comment type="pathway">
    <text evidence="1">Porphyrin-containing compound metabolism; protoporphyrin-IX biosynthesis; protoporphyrinogen-IX from coproporphyrinogen-III (O2 route): step 1/1.</text>
</comment>
<evidence type="ECO:0000256" key="1">
    <source>
        <dbReference type="ARBA" id="ARBA00005168"/>
    </source>
</evidence>
<dbReference type="EC" id="1.3.3.3" evidence="4"/>
<dbReference type="InterPro" id="IPR001260">
    <property type="entry name" value="Coprogen_oxidase_aer"/>
</dbReference>
<dbReference type="GO" id="GO:0006782">
    <property type="term" value="P:protoporphyrinogen IX biosynthetic process"/>
    <property type="evidence" value="ECO:0007669"/>
    <property type="project" value="TreeGrafter"/>
</dbReference>
<dbReference type="GO" id="GO:0005737">
    <property type="term" value="C:cytoplasm"/>
    <property type="evidence" value="ECO:0007669"/>
    <property type="project" value="TreeGrafter"/>
</dbReference>